<dbReference type="EMBL" id="BMAU01021206">
    <property type="protein sequence ID" value="GFX99279.1"/>
    <property type="molecule type" value="Genomic_DNA"/>
</dbReference>
<keyword evidence="2" id="KW-1185">Reference proteome</keyword>
<comment type="caution">
    <text evidence="1">The sequence shown here is derived from an EMBL/GenBank/DDBJ whole genome shotgun (WGS) entry which is preliminary data.</text>
</comment>
<gene>
    <name evidence="1" type="primary">TCB2_25</name>
    <name evidence="1" type="ORF">TNCV_2494601</name>
</gene>
<proteinExistence type="predicted"/>
<sequence length="105" mass="11961">MQVGAAQGQGGSIRVWHVFSWHCLGFLVRVPTSLNAIQYVESQGDPHHPFMLFCYPYGNGVFQQDNCTSHKLRLATGWLDEHSSDAFVLNWLPRGPDLKILFRIF</sequence>
<dbReference type="Gene3D" id="3.30.420.10">
    <property type="entry name" value="Ribonuclease H-like superfamily/Ribonuclease H"/>
    <property type="match status" value="1"/>
</dbReference>
<accession>A0A8X6RUT5</accession>
<protein>
    <submittedName>
        <fullName evidence="1">Transposable element Tcb2 transposase</fullName>
    </submittedName>
</protein>
<dbReference type="GO" id="GO:0003676">
    <property type="term" value="F:nucleic acid binding"/>
    <property type="evidence" value="ECO:0007669"/>
    <property type="project" value="InterPro"/>
</dbReference>
<name>A0A8X6RUT5_TRICX</name>
<dbReference type="AlphaFoldDB" id="A0A8X6RUT5"/>
<reference evidence="1" key="1">
    <citation type="submission" date="2020-08" db="EMBL/GenBank/DDBJ databases">
        <title>Multicomponent nature underlies the extraordinary mechanical properties of spider dragline silk.</title>
        <authorList>
            <person name="Kono N."/>
            <person name="Nakamura H."/>
            <person name="Mori M."/>
            <person name="Yoshida Y."/>
            <person name="Ohtoshi R."/>
            <person name="Malay A.D."/>
            <person name="Moran D.A.P."/>
            <person name="Tomita M."/>
            <person name="Numata K."/>
            <person name="Arakawa K."/>
        </authorList>
    </citation>
    <scope>NUCLEOTIDE SEQUENCE</scope>
</reference>
<evidence type="ECO:0000313" key="2">
    <source>
        <dbReference type="Proteomes" id="UP000887159"/>
    </source>
</evidence>
<dbReference type="Proteomes" id="UP000887159">
    <property type="component" value="Unassembled WGS sequence"/>
</dbReference>
<organism evidence="1 2">
    <name type="scientific">Trichonephila clavipes</name>
    <name type="common">Golden silk orbweaver</name>
    <name type="synonym">Nephila clavipes</name>
    <dbReference type="NCBI Taxonomy" id="2585209"/>
    <lineage>
        <taxon>Eukaryota</taxon>
        <taxon>Metazoa</taxon>
        <taxon>Ecdysozoa</taxon>
        <taxon>Arthropoda</taxon>
        <taxon>Chelicerata</taxon>
        <taxon>Arachnida</taxon>
        <taxon>Araneae</taxon>
        <taxon>Araneomorphae</taxon>
        <taxon>Entelegynae</taxon>
        <taxon>Araneoidea</taxon>
        <taxon>Nephilidae</taxon>
        <taxon>Trichonephila</taxon>
    </lineage>
</organism>
<dbReference type="InterPro" id="IPR036397">
    <property type="entry name" value="RNaseH_sf"/>
</dbReference>
<evidence type="ECO:0000313" key="1">
    <source>
        <dbReference type="EMBL" id="GFX99279.1"/>
    </source>
</evidence>